<dbReference type="InterPro" id="IPR013320">
    <property type="entry name" value="ConA-like_dom_sf"/>
</dbReference>
<keyword evidence="7" id="KW-1185">Reference proteome</keyword>
<dbReference type="SUPFAM" id="SSF75005">
    <property type="entry name" value="Arabinanase/levansucrase/invertase"/>
    <property type="match status" value="1"/>
</dbReference>
<dbReference type="Pfam" id="PF04616">
    <property type="entry name" value="Glyco_hydro_43"/>
    <property type="match status" value="1"/>
</dbReference>
<evidence type="ECO:0000259" key="5">
    <source>
        <dbReference type="Pfam" id="PF17851"/>
    </source>
</evidence>
<reference evidence="6 7" key="1">
    <citation type="submission" date="2024-03" db="EMBL/GenBank/DDBJ databases">
        <title>Bacilli Hybrid Assemblies.</title>
        <authorList>
            <person name="Kovac J."/>
        </authorList>
    </citation>
    <scope>NUCLEOTIDE SEQUENCE [LARGE SCALE GENOMIC DNA]</scope>
    <source>
        <strain evidence="6 7">FSL R7-0666</strain>
    </source>
</reference>
<comment type="similarity">
    <text evidence="1 4">Belongs to the glycosyl hydrolase 43 family.</text>
</comment>
<dbReference type="InterPro" id="IPR006710">
    <property type="entry name" value="Glyco_hydro_43"/>
</dbReference>
<evidence type="ECO:0000313" key="7">
    <source>
        <dbReference type="Proteomes" id="UP001418796"/>
    </source>
</evidence>
<keyword evidence="2 4" id="KW-0378">Hydrolase</keyword>
<gene>
    <name evidence="6" type="ORF">MKY91_18965</name>
</gene>
<evidence type="ECO:0000256" key="3">
    <source>
        <dbReference type="ARBA" id="ARBA00023295"/>
    </source>
</evidence>
<dbReference type="RefSeq" id="WP_343131834.1">
    <property type="nucleotide sequence ID" value="NZ_JBCITK010000001.1"/>
</dbReference>
<evidence type="ECO:0000256" key="4">
    <source>
        <dbReference type="RuleBase" id="RU361187"/>
    </source>
</evidence>
<dbReference type="Gene3D" id="2.115.10.20">
    <property type="entry name" value="Glycosyl hydrolase domain, family 43"/>
    <property type="match status" value="1"/>
</dbReference>
<feature type="domain" description="Beta-xylosidase C-terminal Concanavalin A-like" evidence="5">
    <location>
        <begin position="305"/>
        <end position="499"/>
    </location>
</feature>
<organism evidence="6 7">
    <name type="scientific">Alkalicoccobacillus gibsonii</name>
    <dbReference type="NCBI Taxonomy" id="79881"/>
    <lineage>
        <taxon>Bacteria</taxon>
        <taxon>Bacillati</taxon>
        <taxon>Bacillota</taxon>
        <taxon>Bacilli</taxon>
        <taxon>Bacillales</taxon>
        <taxon>Bacillaceae</taxon>
        <taxon>Alkalicoccobacillus</taxon>
    </lineage>
</organism>
<dbReference type="InterPro" id="IPR041542">
    <property type="entry name" value="GH43_C2"/>
</dbReference>
<dbReference type="InterPro" id="IPR023296">
    <property type="entry name" value="Glyco_hydro_beta-prop_sf"/>
</dbReference>
<dbReference type="Pfam" id="PF17851">
    <property type="entry name" value="GH43_C2"/>
    <property type="match status" value="1"/>
</dbReference>
<sequence length="511" mass="58407">MSPITVKNPIIWADIPDISVIRVKNVYYMVSTSMHSMPGCPILKSINLRDWEIHSYVYETLEQNEAHELVEGAHIYGKGMWAASLRYHKGRFYVCFSANDTNQFYVYTTEDIDARNWKRHVVPGLRHDPSLFFDEGRTYVIHGNGRIMITELSKDGTELKPDGVNQLLLESEEQGMALRAEGCHAYKINGYYYLFFIEWPKNGNQRRREICYRSKCLFGPYESRVLLDDDLNFYNNGVAQGGIIDTPDGDWYAVLFQDRGAVGRVPILVPMQWKQMWPVFGINGKVPEEFEANLPEAEVNAMSGSDDFQSKGGSLPLHWQWNHNPDPALWSLTKNKGFLTLEAGHRTNSVEFARNTLTQRTEGPWCRATTSLHLEEMLPGNRAGLVALQHDFGAVGIEISTSGEAFITVYVRGEGGTDKRLDSIPYHKSSIWLRADFNFYQLKDSVTFYYSEDGTEWKSIGQEHQLNYTLYHFMGVRIGLYHFATEQLGGIAKFQSFYYDSPNVEGAINKP</sequence>
<dbReference type="PANTHER" id="PTHR42812:SF15">
    <property type="entry name" value="HYDROLASE, PUTATIVE (AFU_ORTHOLOGUE AFUA_2G00930)-RELATED"/>
    <property type="match status" value="1"/>
</dbReference>
<evidence type="ECO:0000313" key="6">
    <source>
        <dbReference type="EMBL" id="MEN0645248.1"/>
    </source>
</evidence>
<dbReference type="SUPFAM" id="SSF49899">
    <property type="entry name" value="Concanavalin A-like lectins/glucanases"/>
    <property type="match status" value="1"/>
</dbReference>
<evidence type="ECO:0000256" key="1">
    <source>
        <dbReference type="ARBA" id="ARBA00009865"/>
    </source>
</evidence>
<keyword evidence="3 4" id="KW-0326">Glycosidase</keyword>
<dbReference type="EMBL" id="JBCITK010000001">
    <property type="protein sequence ID" value="MEN0645248.1"/>
    <property type="molecule type" value="Genomic_DNA"/>
</dbReference>
<proteinExistence type="inferred from homology"/>
<accession>A0ABU9VMW0</accession>
<dbReference type="Gene3D" id="2.60.120.200">
    <property type="match status" value="1"/>
</dbReference>
<protein>
    <submittedName>
        <fullName evidence="6">Glycoside hydrolase 43 family protein</fullName>
    </submittedName>
</protein>
<dbReference type="PANTHER" id="PTHR42812">
    <property type="entry name" value="BETA-XYLOSIDASE"/>
    <property type="match status" value="1"/>
</dbReference>
<name>A0ABU9VMW0_9BACI</name>
<dbReference type="CDD" id="cd09001">
    <property type="entry name" value="GH43_FsAxh1-like"/>
    <property type="match status" value="1"/>
</dbReference>
<evidence type="ECO:0000256" key="2">
    <source>
        <dbReference type="ARBA" id="ARBA00022801"/>
    </source>
</evidence>
<dbReference type="Proteomes" id="UP001418796">
    <property type="component" value="Unassembled WGS sequence"/>
</dbReference>
<dbReference type="GO" id="GO:0016787">
    <property type="term" value="F:hydrolase activity"/>
    <property type="evidence" value="ECO:0007669"/>
    <property type="project" value="UniProtKB-KW"/>
</dbReference>
<comment type="caution">
    <text evidence="6">The sequence shown here is derived from an EMBL/GenBank/DDBJ whole genome shotgun (WGS) entry which is preliminary data.</text>
</comment>
<dbReference type="InterPro" id="IPR051795">
    <property type="entry name" value="Glycosyl_Hydrlase_43"/>
</dbReference>